<protein>
    <submittedName>
        <fullName evidence="4">Uncharacterized protein</fullName>
    </submittedName>
</protein>
<feature type="transmembrane region" description="Helical" evidence="2">
    <location>
        <begin position="165"/>
        <end position="189"/>
    </location>
</feature>
<evidence type="ECO:0000313" key="3">
    <source>
        <dbReference type="EMBL" id="CAF1023261.1"/>
    </source>
</evidence>
<gene>
    <name evidence="4" type="ORF">JYZ213_LOCUS18766</name>
    <name evidence="5" type="ORF">OKA104_LOCUS29537</name>
    <name evidence="3" type="ORF">VCS650_LOCUS15915</name>
</gene>
<proteinExistence type="predicted"/>
<keyword evidence="2" id="KW-0812">Transmembrane</keyword>
<evidence type="ECO:0000313" key="4">
    <source>
        <dbReference type="EMBL" id="CAF1052592.1"/>
    </source>
</evidence>
<evidence type="ECO:0000313" key="5">
    <source>
        <dbReference type="EMBL" id="CAF3996719.1"/>
    </source>
</evidence>
<dbReference type="EMBL" id="CAJNOG010000185">
    <property type="protein sequence ID" value="CAF1052592.1"/>
    <property type="molecule type" value="Genomic_DNA"/>
</dbReference>
<evidence type="ECO:0000313" key="6">
    <source>
        <dbReference type="Proteomes" id="UP000663845"/>
    </source>
</evidence>
<sequence length="191" mass="22404">MVGNYVLQMAKDVKDEAERHWISINNYNRNLDVIERDEEKIVINRSIESIMLTRRRLKTVINKIMEESKAVAELLIELGEEKRRSAEYEQKCEEDLDNLIKERKELQEKSEELDLMLQIVLELVMNENGAVDRCEDDSKILNASDDDDFEQGVGVVSTTKYRKKLLCIFFVFLFLTLCAVIFYISIILLKF</sequence>
<organism evidence="4 6">
    <name type="scientific">Adineta steineri</name>
    <dbReference type="NCBI Taxonomy" id="433720"/>
    <lineage>
        <taxon>Eukaryota</taxon>
        <taxon>Metazoa</taxon>
        <taxon>Spiralia</taxon>
        <taxon>Gnathifera</taxon>
        <taxon>Rotifera</taxon>
        <taxon>Eurotatoria</taxon>
        <taxon>Bdelloidea</taxon>
        <taxon>Adinetida</taxon>
        <taxon>Adinetidae</taxon>
        <taxon>Adineta</taxon>
    </lineage>
</organism>
<name>A0A814KLV6_9BILA</name>
<reference evidence="4" key="1">
    <citation type="submission" date="2021-02" db="EMBL/GenBank/DDBJ databases">
        <authorList>
            <person name="Nowell W R."/>
        </authorList>
    </citation>
    <scope>NUCLEOTIDE SEQUENCE</scope>
</reference>
<evidence type="ECO:0000256" key="1">
    <source>
        <dbReference type="SAM" id="Coils"/>
    </source>
</evidence>
<keyword evidence="2" id="KW-0472">Membrane</keyword>
<dbReference type="Proteomes" id="UP000663845">
    <property type="component" value="Unassembled WGS sequence"/>
</dbReference>
<dbReference type="Proteomes" id="UP000663881">
    <property type="component" value="Unassembled WGS sequence"/>
</dbReference>
<dbReference type="OrthoDB" id="10162379at2759"/>
<accession>A0A814KLV6</accession>
<keyword evidence="1" id="KW-0175">Coiled coil</keyword>
<dbReference type="Proteomes" id="UP000663891">
    <property type="component" value="Unassembled WGS sequence"/>
</dbReference>
<dbReference type="EMBL" id="CAJOAY010003022">
    <property type="protein sequence ID" value="CAF3996719.1"/>
    <property type="molecule type" value="Genomic_DNA"/>
</dbReference>
<dbReference type="EMBL" id="CAJNON010000140">
    <property type="protein sequence ID" value="CAF1023261.1"/>
    <property type="molecule type" value="Genomic_DNA"/>
</dbReference>
<evidence type="ECO:0000256" key="2">
    <source>
        <dbReference type="SAM" id="Phobius"/>
    </source>
</evidence>
<comment type="caution">
    <text evidence="4">The sequence shown here is derived from an EMBL/GenBank/DDBJ whole genome shotgun (WGS) entry which is preliminary data.</text>
</comment>
<dbReference type="AlphaFoldDB" id="A0A814KLV6"/>
<feature type="coiled-coil region" evidence="1">
    <location>
        <begin position="71"/>
        <end position="116"/>
    </location>
</feature>
<keyword evidence="2" id="KW-1133">Transmembrane helix</keyword>